<organism evidence="1 2">
    <name type="scientific">Lachnellula suecica</name>
    <dbReference type="NCBI Taxonomy" id="602035"/>
    <lineage>
        <taxon>Eukaryota</taxon>
        <taxon>Fungi</taxon>
        <taxon>Dikarya</taxon>
        <taxon>Ascomycota</taxon>
        <taxon>Pezizomycotina</taxon>
        <taxon>Leotiomycetes</taxon>
        <taxon>Helotiales</taxon>
        <taxon>Lachnaceae</taxon>
        <taxon>Lachnellula</taxon>
    </lineage>
</organism>
<sequence length="145" mass="16383">MLLPLTRGGERAVNAAGLGSIVGFEIRPDGQSEWLALIHEDDYPAATGKSGMAPGRCRRMPWSINLPLGIRLTNTKGEQIVSELFLTNWTALHRQSRVLVSRHRDTVYYALSWRCGKWCEIDIMQGVAEWAPNSDLHLLNLYFLF</sequence>
<name>A0A8T9CKH2_9HELO</name>
<evidence type="ECO:0000313" key="1">
    <source>
        <dbReference type="EMBL" id="TVY84620.1"/>
    </source>
</evidence>
<proteinExistence type="predicted"/>
<gene>
    <name evidence="1" type="ORF">LSUE1_G001511</name>
</gene>
<reference evidence="1 2" key="1">
    <citation type="submission" date="2018-05" db="EMBL/GenBank/DDBJ databases">
        <title>Genome sequencing and assembly of the regulated plant pathogen Lachnellula willkommii and related sister species for the development of diagnostic species identification markers.</title>
        <authorList>
            <person name="Giroux E."/>
            <person name="Bilodeau G."/>
        </authorList>
    </citation>
    <scope>NUCLEOTIDE SEQUENCE [LARGE SCALE GENOMIC DNA]</scope>
    <source>
        <strain evidence="1 2">CBS 268.59</strain>
    </source>
</reference>
<dbReference type="Proteomes" id="UP000469558">
    <property type="component" value="Unassembled WGS sequence"/>
</dbReference>
<feature type="non-terminal residue" evidence="1">
    <location>
        <position position="1"/>
    </location>
</feature>
<keyword evidence="2" id="KW-1185">Reference proteome</keyword>
<dbReference type="AlphaFoldDB" id="A0A8T9CKH2"/>
<dbReference type="EMBL" id="QGMK01000069">
    <property type="protein sequence ID" value="TVY84620.1"/>
    <property type="molecule type" value="Genomic_DNA"/>
</dbReference>
<protein>
    <submittedName>
        <fullName evidence="1">Uncharacterized protein</fullName>
    </submittedName>
</protein>
<dbReference type="OrthoDB" id="5823761at2759"/>
<evidence type="ECO:0000313" key="2">
    <source>
        <dbReference type="Proteomes" id="UP000469558"/>
    </source>
</evidence>
<accession>A0A8T9CKH2</accession>
<comment type="caution">
    <text evidence="1">The sequence shown here is derived from an EMBL/GenBank/DDBJ whole genome shotgun (WGS) entry which is preliminary data.</text>
</comment>